<dbReference type="NCBIfam" id="TIGR00229">
    <property type="entry name" value="sensory_box"/>
    <property type="match status" value="1"/>
</dbReference>
<dbReference type="Pfam" id="PF02954">
    <property type="entry name" value="HTH_8"/>
    <property type="match status" value="1"/>
</dbReference>
<evidence type="ECO:0000256" key="4">
    <source>
        <dbReference type="ARBA" id="ARBA00023163"/>
    </source>
</evidence>
<evidence type="ECO:0000256" key="3">
    <source>
        <dbReference type="ARBA" id="ARBA00023015"/>
    </source>
</evidence>
<dbReference type="SMART" id="SM00091">
    <property type="entry name" value="PAS"/>
    <property type="match status" value="1"/>
</dbReference>
<dbReference type="InterPro" id="IPR058031">
    <property type="entry name" value="AAA_lid_NorR"/>
</dbReference>
<dbReference type="Pfam" id="PF00158">
    <property type="entry name" value="Sigma54_activat"/>
    <property type="match status" value="1"/>
</dbReference>
<evidence type="ECO:0000259" key="5">
    <source>
        <dbReference type="PROSITE" id="PS50045"/>
    </source>
</evidence>
<comment type="caution">
    <text evidence="7">The sequence shown here is derived from an EMBL/GenBank/DDBJ whole genome shotgun (WGS) entry which is preliminary data.</text>
</comment>
<dbReference type="PRINTS" id="PR01590">
    <property type="entry name" value="HTHFIS"/>
</dbReference>
<dbReference type="PROSITE" id="PS50112">
    <property type="entry name" value="PAS"/>
    <property type="match status" value="1"/>
</dbReference>
<dbReference type="RefSeq" id="WP_144986990.1">
    <property type="nucleotide sequence ID" value="NZ_VNJK01000001.1"/>
</dbReference>
<dbReference type="Gene3D" id="3.40.50.300">
    <property type="entry name" value="P-loop containing nucleotide triphosphate hydrolases"/>
    <property type="match status" value="1"/>
</dbReference>
<dbReference type="GO" id="GO:0043565">
    <property type="term" value="F:sequence-specific DNA binding"/>
    <property type="evidence" value="ECO:0007669"/>
    <property type="project" value="InterPro"/>
</dbReference>
<dbReference type="Proteomes" id="UP000318102">
    <property type="component" value="Unassembled WGS sequence"/>
</dbReference>
<dbReference type="Pfam" id="PF25601">
    <property type="entry name" value="AAA_lid_14"/>
    <property type="match status" value="1"/>
</dbReference>
<dbReference type="InterPro" id="IPR002197">
    <property type="entry name" value="HTH_Fis"/>
</dbReference>
<dbReference type="InterPro" id="IPR035965">
    <property type="entry name" value="PAS-like_dom_sf"/>
</dbReference>
<dbReference type="CDD" id="cd00130">
    <property type="entry name" value="PAS"/>
    <property type="match status" value="1"/>
</dbReference>
<reference evidence="7 8" key="1">
    <citation type="submission" date="2019-07" db="EMBL/GenBank/DDBJ databases">
        <authorList>
            <person name="Kim J."/>
        </authorList>
    </citation>
    <scope>NUCLEOTIDE SEQUENCE [LARGE SCALE GENOMIC DNA]</scope>
    <source>
        <strain evidence="7 8">N4</strain>
    </source>
</reference>
<dbReference type="AlphaFoldDB" id="A0A559IWK8"/>
<dbReference type="Pfam" id="PF00989">
    <property type="entry name" value="PAS"/>
    <property type="match status" value="1"/>
</dbReference>
<protein>
    <submittedName>
        <fullName evidence="7">PAS domain-containing protein</fullName>
    </submittedName>
</protein>
<dbReference type="GO" id="GO:0006355">
    <property type="term" value="P:regulation of DNA-templated transcription"/>
    <property type="evidence" value="ECO:0007669"/>
    <property type="project" value="InterPro"/>
</dbReference>
<dbReference type="InterPro" id="IPR013767">
    <property type="entry name" value="PAS_fold"/>
</dbReference>
<dbReference type="InterPro" id="IPR009057">
    <property type="entry name" value="Homeodomain-like_sf"/>
</dbReference>
<dbReference type="CDD" id="cd00009">
    <property type="entry name" value="AAA"/>
    <property type="match status" value="1"/>
</dbReference>
<dbReference type="InterPro" id="IPR000014">
    <property type="entry name" value="PAS"/>
</dbReference>
<dbReference type="SUPFAM" id="SSF55785">
    <property type="entry name" value="PYP-like sensor domain (PAS domain)"/>
    <property type="match status" value="1"/>
</dbReference>
<keyword evidence="1" id="KW-0547">Nucleotide-binding</keyword>
<evidence type="ECO:0000256" key="1">
    <source>
        <dbReference type="ARBA" id="ARBA00022741"/>
    </source>
</evidence>
<evidence type="ECO:0000256" key="2">
    <source>
        <dbReference type="ARBA" id="ARBA00022840"/>
    </source>
</evidence>
<dbReference type="OrthoDB" id="9771372at2"/>
<dbReference type="SUPFAM" id="SSF46689">
    <property type="entry name" value="Homeodomain-like"/>
    <property type="match status" value="1"/>
</dbReference>
<evidence type="ECO:0000259" key="6">
    <source>
        <dbReference type="PROSITE" id="PS50112"/>
    </source>
</evidence>
<dbReference type="Gene3D" id="1.10.10.60">
    <property type="entry name" value="Homeodomain-like"/>
    <property type="match status" value="1"/>
</dbReference>
<dbReference type="EMBL" id="VNJK01000001">
    <property type="protein sequence ID" value="TVX91976.1"/>
    <property type="molecule type" value="Genomic_DNA"/>
</dbReference>
<feature type="domain" description="PAS" evidence="6">
    <location>
        <begin position="19"/>
        <end position="74"/>
    </location>
</feature>
<keyword evidence="3" id="KW-0805">Transcription regulation</keyword>
<dbReference type="PANTHER" id="PTHR32071:SF57">
    <property type="entry name" value="C4-DICARBOXYLATE TRANSPORT TRANSCRIPTIONAL REGULATORY PROTEIN DCTD"/>
    <property type="match status" value="1"/>
</dbReference>
<evidence type="ECO:0000313" key="7">
    <source>
        <dbReference type="EMBL" id="TVX91976.1"/>
    </source>
</evidence>
<dbReference type="InterPro" id="IPR002078">
    <property type="entry name" value="Sigma_54_int"/>
</dbReference>
<name>A0A559IWK8_9BACL</name>
<proteinExistence type="predicted"/>
<dbReference type="PANTHER" id="PTHR32071">
    <property type="entry name" value="TRANSCRIPTIONAL REGULATORY PROTEIN"/>
    <property type="match status" value="1"/>
</dbReference>
<dbReference type="SUPFAM" id="SSF52540">
    <property type="entry name" value="P-loop containing nucleoside triphosphate hydrolases"/>
    <property type="match status" value="1"/>
</dbReference>
<accession>A0A559IWK8</accession>
<organism evidence="7 8">
    <name type="scientific">Paenibacillus agilis</name>
    <dbReference type="NCBI Taxonomy" id="3020863"/>
    <lineage>
        <taxon>Bacteria</taxon>
        <taxon>Bacillati</taxon>
        <taxon>Bacillota</taxon>
        <taxon>Bacilli</taxon>
        <taxon>Bacillales</taxon>
        <taxon>Paenibacillaceae</taxon>
        <taxon>Paenibacillus</taxon>
    </lineage>
</organism>
<dbReference type="Gene3D" id="3.30.450.20">
    <property type="entry name" value="PAS domain"/>
    <property type="match status" value="1"/>
</dbReference>
<sequence length="450" mass="50837">MRLELNQQEPVQSWTALEQHALLNGLLETVNDAVTVVDKDGIVLYWNHQAEIMYGISRETIIGKRIAEFFQRESIMLFQVMESRTPIRQLYHEPRPGVHVMINTSPIFDAEGQLLGAIAIESNMTSYVKLSAEMYRKSDADKFVSVVAPFKPEQLHRAKLVVERNRPLLLTGEAGSGRRSCAEWIYEQLELEGLFVTMSCANMPEGMLEAELFGYQGEGDSERPGKLDQAENGILFLKDVDLLPLPVQEKLQDMLTSGSYSRMKGNTQLTFRCRIIATYTGAAQREEDTELPVTWLPALYYTFVQHHVPAVREREEELPQLCNLYIAEAADKYGFPQPALQHDAMAQVAAYDWPNNLPQLRSAMEHAVLAAHEASASTISAKELPDYARLTTLAELTEDELPLSAHSEEMERSRIGDALKRAQGNKARAARMLGISRGALYYKLRQYELE</sequence>
<dbReference type="PROSITE" id="PS50045">
    <property type="entry name" value="SIGMA54_INTERACT_4"/>
    <property type="match status" value="1"/>
</dbReference>
<dbReference type="GO" id="GO:0005524">
    <property type="term" value="F:ATP binding"/>
    <property type="evidence" value="ECO:0007669"/>
    <property type="project" value="UniProtKB-KW"/>
</dbReference>
<keyword evidence="2" id="KW-0067">ATP-binding</keyword>
<keyword evidence="8" id="KW-1185">Reference proteome</keyword>
<keyword evidence="4" id="KW-0804">Transcription</keyword>
<dbReference type="InterPro" id="IPR027417">
    <property type="entry name" value="P-loop_NTPase"/>
</dbReference>
<gene>
    <name evidence="7" type="ORF">FPZ44_02245</name>
</gene>
<feature type="domain" description="Sigma-54 factor interaction" evidence="5">
    <location>
        <begin position="155"/>
        <end position="369"/>
    </location>
</feature>
<evidence type="ECO:0000313" key="8">
    <source>
        <dbReference type="Proteomes" id="UP000318102"/>
    </source>
</evidence>
<dbReference type="Gene3D" id="1.10.8.60">
    <property type="match status" value="1"/>
</dbReference>